<sequence>MKPKISIITINYNNKIGLLETIKSVIEQSYDNYEFIIIDGNSNDGSKDIIAEHKTYLTYSASEPDNGIYHAMNKGTRISQGDFLLFLNSGDSLFCKDTLQDVSTYLSSSSDIFYGNLKYISDDNEWVRDYTNDIIDFEYLMRDTLPHPASFIKSTLLKNRQFPYDENLKIVSDWKFFINSIIKENARIKHIPFVTANFIENGVSSKPENRNLITLERLNVLIQDFTDLFATSFDKLLSIEREYSNIMRSRPIKAFLKIRRKFEK</sequence>
<dbReference type="Proteomes" id="UP000251241">
    <property type="component" value="Unassembled WGS sequence"/>
</dbReference>
<keyword evidence="2" id="KW-0808">Transferase</keyword>
<gene>
    <name evidence="2" type="ORF">NCTC11343_03618</name>
</gene>
<dbReference type="GeneID" id="97183467"/>
<dbReference type="GO" id="GO:0016757">
    <property type="term" value="F:glycosyltransferase activity"/>
    <property type="evidence" value="ECO:0007669"/>
    <property type="project" value="UniProtKB-KW"/>
</dbReference>
<evidence type="ECO:0000259" key="1">
    <source>
        <dbReference type="Pfam" id="PF00535"/>
    </source>
</evidence>
<reference evidence="2 3" key="1">
    <citation type="submission" date="2018-06" db="EMBL/GenBank/DDBJ databases">
        <authorList>
            <consortium name="Pathogen Informatics"/>
            <person name="Doyle S."/>
        </authorList>
    </citation>
    <scope>NUCLEOTIDE SEQUENCE [LARGE SCALE GENOMIC DNA]</scope>
    <source>
        <strain evidence="2 3">NCTC11343</strain>
    </source>
</reference>
<evidence type="ECO:0000313" key="3">
    <source>
        <dbReference type="Proteomes" id="UP000251241"/>
    </source>
</evidence>
<name>A0A2X2J2X9_SPHMU</name>
<dbReference type="InterPro" id="IPR029044">
    <property type="entry name" value="Nucleotide-diphossugar_trans"/>
</dbReference>
<dbReference type="EMBL" id="UAUU01000009">
    <property type="protein sequence ID" value="SPZ88652.1"/>
    <property type="molecule type" value="Genomic_DNA"/>
</dbReference>
<evidence type="ECO:0000313" key="2">
    <source>
        <dbReference type="EMBL" id="SPZ88652.1"/>
    </source>
</evidence>
<feature type="domain" description="Glycosyltransferase 2-like" evidence="1">
    <location>
        <begin position="6"/>
        <end position="142"/>
    </location>
</feature>
<dbReference type="CDD" id="cd06433">
    <property type="entry name" value="GT_2_WfgS_like"/>
    <property type="match status" value="1"/>
</dbReference>
<dbReference type="EC" id="2.4.1.-" evidence="2"/>
<dbReference type="PANTHER" id="PTHR43685:SF2">
    <property type="entry name" value="GLYCOSYLTRANSFERASE 2-LIKE DOMAIN-CONTAINING PROTEIN"/>
    <property type="match status" value="1"/>
</dbReference>
<organism evidence="2 3">
    <name type="scientific">Sphingobacterium multivorum</name>
    <dbReference type="NCBI Taxonomy" id="28454"/>
    <lineage>
        <taxon>Bacteria</taxon>
        <taxon>Pseudomonadati</taxon>
        <taxon>Bacteroidota</taxon>
        <taxon>Sphingobacteriia</taxon>
        <taxon>Sphingobacteriales</taxon>
        <taxon>Sphingobacteriaceae</taxon>
        <taxon>Sphingobacterium</taxon>
    </lineage>
</organism>
<dbReference type="Gene3D" id="3.90.550.10">
    <property type="entry name" value="Spore Coat Polysaccharide Biosynthesis Protein SpsA, Chain A"/>
    <property type="match status" value="1"/>
</dbReference>
<protein>
    <submittedName>
        <fullName evidence="2">PGL/p-HBAD biosynthesis glycosyltransferase Rv2957/MT3031</fullName>
        <ecNumber evidence="2">2.4.1.-</ecNumber>
    </submittedName>
</protein>
<dbReference type="RefSeq" id="WP_112375413.1">
    <property type="nucleotide sequence ID" value="NZ_CP069793.1"/>
</dbReference>
<dbReference type="Pfam" id="PF00535">
    <property type="entry name" value="Glycos_transf_2"/>
    <property type="match status" value="1"/>
</dbReference>
<dbReference type="SUPFAM" id="SSF53448">
    <property type="entry name" value="Nucleotide-diphospho-sugar transferases"/>
    <property type="match status" value="1"/>
</dbReference>
<dbReference type="InterPro" id="IPR001173">
    <property type="entry name" value="Glyco_trans_2-like"/>
</dbReference>
<proteinExistence type="predicted"/>
<keyword evidence="2" id="KW-0328">Glycosyltransferase</keyword>
<dbReference type="AlphaFoldDB" id="A0A2X2J2X9"/>
<dbReference type="InterPro" id="IPR050834">
    <property type="entry name" value="Glycosyltransf_2"/>
</dbReference>
<dbReference type="PANTHER" id="PTHR43685">
    <property type="entry name" value="GLYCOSYLTRANSFERASE"/>
    <property type="match status" value="1"/>
</dbReference>
<accession>A0A2X2J2X9</accession>